<evidence type="ECO:0000256" key="8">
    <source>
        <dbReference type="ARBA" id="ARBA00023157"/>
    </source>
</evidence>
<comment type="PTM">
    <text evidence="10 11">Topaquinone (TPQ) is generated by copper-dependent autoxidation of a specific tyrosyl residue.</text>
</comment>
<comment type="subunit">
    <text evidence="3">Homodimer.</text>
</comment>
<dbReference type="OrthoDB" id="5379943at2759"/>
<dbReference type="PANTHER" id="PTHR10638">
    <property type="entry name" value="COPPER AMINE OXIDASE"/>
    <property type="match status" value="1"/>
</dbReference>
<sequence length="695" mass="78064">MSTEQIPHVAEVGWAKHLEVHPLSPLAASEIVRAADFIRNLYPSSIKLQFKAVTLEEPEKARLVPYLDAEHGGRRLPSIDRKAFVSYYIRNTDKFHEAVINLSHGRVESNVRLGPNVHGPGDAEEILLVERIALEDADVKAEIAKLHLPDGTAIVSDPWIYGSDGVNDDRRMYQNFLYMRDPNDPSNLNSNHYAFPLPISPVVDAVDLKVSRIDFLPTGLDHSTRPAQPVEIPPANEYTPEHQNLRTDLKPLNVIQPEGASFKVIKAGETGEIVRWQKWEFRIGYNLREGMVIYDVRYDGRSLFYRLSLSDMNIPYADPRHPFHKKAAFDLGDAGAGVMANNLKLGCDCLGSIHYLNAVLSNDQGEPLPMENVVCIHEQDAGIGWKHTNYRTGHAAVVRNRELVVQSIITVANYEYIMAFMFNQAGELTYEVRATGIISTQPIDDGLEVPWGTVVHPGVLAVHHQHIFSLRIDPAIDGHSNRLVYEEAHPMPRSDFNPHGVGYTVQETLVSQSGGLDTKEDSNRVFKIQNTSVRNPINGKPVAYKLHLPPFQKMLADPDSFHFKRAEFADHNLYAVKYRDGELYAGGKYTNQSRGGDGVRAWAHRNENITDTDLVLYAQFGLQHSTRIEDFPVMPCEIIKVSLKPANFFEKNPALDVPPSNQEFNRSTLISEQHRQPSVEARVNSKSEVCCTSKL</sequence>
<dbReference type="InterPro" id="IPR049948">
    <property type="entry name" value="Cu_Am_ox_TPQ-bd"/>
</dbReference>
<keyword evidence="15" id="KW-1185">Reference proteome</keyword>
<evidence type="ECO:0000256" key="7">
    <source>
        <dbReference type="ARBA" id="ARBA00023008"/>
    </source>
</evidence>
<dbReference type="InterPro" id="IPR016182">
    <property type="entry name" value="Cu_amine_oxidase_N-reg"/>
</dbReference>
<dbReference type="EMBL" id="CAJPDS010000025">
    <property type="protein sequence ID" value="CAF9920146.1"/>
    <property type="molecule type" value="Genomic_DNA"/>
</dbReference>
<accession>A0A8H3F8L1</accession>
<evidence type="ECO:0000259" key="12">
    <source>
        <dbReference type="Pfam" id="PF01179"/>
    </source>
</evidence>
<dbReference type="InterPro" id="IPR015798">
    <property type="entry name" value="Cu_amine_oxidase_C"/>
</dbReference>
<dbReference type="Pfam" id="PF01179">
    <property type="entry name" value="Cu_amine_oxid"/>
    <property type="match status" value="1"/>
</dbReference>
<feature type="active site" description="Proton acceptor" evidence="9">
    <location>
        <position position="330"/>
    </location>
</feature>
<evidence type="ECO:0000256" key="2">
    <source>
        <dbReference type="ARBA" id="ARBA00007983"/>
    </source>
</evidence>
<dbReference type="Gene3D" id="2.70.98.20">
    <property type="entry name" value="Copper amine oxidase, catalytic domain"/>
    <property type="match status" value="1"/>
</dbReference>
<gene>
    <name evidence="14" type="ORF">HETSPECPRED_004175</name>
</gene>
<evidence type="ECO:0000256" key="1">
    <source>
        <dbReference type="ARBA" id="ARBA00001935"/>
    </source>
</evidence>
<feature type="modified residue" description="2',4',5'-topaquinone" evidence="10">
    <location>
        <position position="414"/>
    </location>
</feature>
<dbReference type="FunFam" id="2.70.98.20:FF:000001">
    <property type="entry name" value="Amine oxidase"/>
    <property type="match status" value="1"/>
</dbReference>
<evidence type="ECO:0000313" key="14">
    <source>
        <dbReference type="EMBL" id="CAF9920146.1"/>
    </source>
</evidence>
<comment type="caution">
    <text evidence="14">The sequence shown here is derived from an EMBL/GenBank/DDBJ whole genome shotgun (WGS) entry which is preliminary data.</text>
</comment>
<feature type="domain" description="Copper amine oxidase catalytic" evidence="12">
    <location>
        <begin position="252"/>
        <end position="655"/>
    </location>
</feature>
<name>A0A8H3F8L1_9LECA</name>
<keyword evidence="5 9" id="KW-0801">TPQ</keyword>
<dbReference type="PANTHER" id="PTHR10638:SF33">
    <property type="entry name" value="AMINE OXIDASE"/>
    <property type="match status" value="1"/>
</dbReference>
<evidence type="ECO:0000256" key="3">
    <source>
        <dbReference type="ARBA" id="ARBA00011738"/>
    </source>
</evidence>
<dbReference type="Proteomes" id="UP000664521">
    <property type="component" value="Unassembled WGS sequence"/>
</dbReference>
<evidence type="ECO:0000313" key="15">
    <source>
        <dbReference type="Proteomes" id="UP000664521"/>
    </source>
</evidence>
<evidence type="ECO:0000259" key="13">
    <source>
        <dbReference type="Pfam" id="PF02727"/>
    </source>
</evidence>
<keyword evidence="7 11" id="KW-0186">Copper</keyword>
<dbReference type="Gene3D" id="3.10.450.40">
    <property type="match status" value="2"/>
</dbReference>
<dbReference type="GO" id="GO:0005507">
    <property type="term" value="F:copper ion binding"/>
    <property type="evidence" value="ECO:0007669"/>
    <property type="project" value="InterPro"/>
</dbReference>
<dbReference type="InterPro" id="IPR000269">
    <property type="entry name" value="Cu_amine_oxidase"/>
</dbReference>
<dbReference type="GO" id="GO:0048038">
    <property type="term" value="F:quinone binding"/>
    <property type="evidence" value="ECO:0007669"/>
    <property type="project" value="InterPro"/>
</dbReference>
<dbReference type="InterPro" id="IPR015800">
    <property type="entry name" value="Cu_amine_oxidase_N2"/>
</dbReference>
<dbReference type="InterPro" id="IPR036460">
    <property type="entry name" value="Cu_amine_oxidase_C_sf"/>
</dbReference>
<feature type="domain" description="Copper amine oxidase N2-terminal" evidence="13">
    <location>
        <begin position="21"/>
        <end position="109"/>
    </location>
</feature>
<evidence type="ECO:0000256" key="5">
    <source>
        <dbReference type="ARBA" id="ARBA00022772"/>
    </source>
</evidence>
<dbReference type="GO" id="GO:0008131">
    <property type="term" value="F:primary methylamine oxidase activity"/>
    <property type="evidence" value="ECO:0007669"/>
    <property type="project" value="InterPro"/>
</dbReference>
<dbReference type="GO" id="GO:0009308">
    <property type="term" value="P:amine metabolic process"/>
    <property type="evidence" value="ECO:0007669"/>
    <property type="project" value="UniProtKB-UniRule"/>
</dbReference>
<comment type="cofactor">
    <cofactor evidence="1">
        <name>Cu cation</name>
        <dbReference type="ChEBI" id="CHEBI:23378"/>
    </cofactor>
</comment>
<reference evidence="14" key="1">
    <citation type="submission" date="2021-03" db="EMBL/GenBank/DDBJ databases">
        <authorList>
            <person name="Tagirdzhanova G."/>
        </authorList>
    </citation>
    <scope>NUCLEOTIDE SEQUENCE</scope>
</reference>
<feature type="active site" description="Schiff-base intermediate with substrate; via topaquinone" evidence="9">
    <location>
        <position position="414"/>
    </location>
</feature>
<evidence type="ECO:0000256" key="10">
    <source>
        <dbReference type="PIRSR" id="PIRSR600269-51"/>
    </source>
</evidence>
<keyword evidence="4 11" id="KW-0479">Metal-binding</keyword>
<evidence type="ECO:0000256" key="6">
    <source>
        <dbReference type="ARBA" id="ARBA00023002"/>
    </source>
</evidence>
<evidence type="ECO:0000256" key="9">
    <source>
        <dbReference type="PIRSR" id="PIRSR600269-50"/>
    </source>
</evidence>
<comment type="similarity">
    <text evidence="2 11">Belongs to the copper/topaquinone oxidase family.</text>
</comment>
<dbReference type="SUPFAM" id="SSF54416">
    <property type="entry name" value="Amine oxidase N-terminal region"/>
    <property type="match status" value="2"/>
</dbReference>
<comment type="cofactor">
    <cofactor evidence="11">
        <name>Cu cation</name>
        <dbReference type="ChEBI" id="CHEBI:23378"/>
    </cofactor>
    <text evidence="11">Contains 1 topaquinone per subunit.</text>
</comment>
<dbReference type="SUPFAM" id="SSF49998">
    <property type="entry name" value="Amine oxidase catalytic domain"/>
    <property type="match status" value="1"/>
</dbReference>
<organism evidence="14 15">
    <name type="scientific">Heterodermia speciosa</name>
    <dbReference type="NCBI Taxonomy" id="116794"/>
    <lineage>
        <taxon>Eukaryota</taxon>
        <taxon>Fungi</taxon>
        <taxon>Dikarya</taxon>
        <taxon>Ascomycota</taxon>
        <taxon>Pezizomycotina</taxon>
        <taxon>Lecanoromycetes</taxon>
        <taxon>OSLEUM clade</taxon>
        <taxon>Lecanoromycetidae</taxon>
        <taxon>Caliciales</taxon>
        <taxon>Physciaceae</taxon>
        <taxon>Heterodermia</taxon>
    </lineage>
</organism>
<proteinExistence type="inferred from homology"/>
<protein>
    <recommendedName>
        <fullName evidence="11">Amine oxidase</fullName>
        <ecNumber evidence="11">1.4.3.-</ecNumber>
    </recommendedName>
</protein>
<evidence type="ECO:0000256" key="4">
    <source>
        <dbReference type="ARBA" id="ARBA00022723"/>
    </source>
</evidence>
<evidence type="ECO:0000256" key="11">
    <source>
        <dbReference type="RuleBase" id="RU000672"/>
    </source>
</evidence>
<dbReference type="AlphaFoldDB" id="A0A8H3F8L1"/>
<dbReference type="PROSITE" id="PS01164">
    <property type="entry name" value="COPPER_AMINE_OXID_1"/>
    <property type="match status" value="1"/>
</dbReference>
<keyword evidence="6 11" id="KW-0560">Oxidoreductase</keyword>
<dbReference type="Pfam" id="PF02727">
    <property type="entry name" value="Cu_amine_oxidN2"/>
    <property type="match status" value="1"/>
</dbReference>
<keyword evidence="8" id="KW-1015">Disulfide bond</keyword>
<dbReference type="EC" id="1.4.3.-" evidence="11"/>